<dbReference type="InterPro" id="IPR028036">
    <property type="entry name" value="DMAC1-like_dom"/>
</dbReference>
<dbReference type="Proteomes" id="UP000250140">
    <property type="component" value="Unassembled WGS sequence"/>
</dbReference>
<sequence>MAKDIASLYVQEPGQIPDRTSTNDQINATDCLPCRVMGGGVFIGLGVYSYVSGKSQLRQQQAVILKSKSMFGMRSRQAGITSIAAALVGLGMYRLVN</sequence>
<dbReference type="AlphaFoldDB" id="A0A8E2F5Q0"/>
<protein>
    <recommendedName>
        <fullName evidence="3">Distal membrane-arm assembly complex protein 1-like domain-containing protein</fullName>
    </recommendedName>
</protein>
<evidence type="ECO:0000256" key="1">
    <source>
        <dbReference type="SAM" id="MobiDB-lite"/>
    </source>
</evidence>
<gene>
    <name evidence="4" type="ORF">AOQ84DRAFT_288570</name>
</gene>
<accession>A0A8E2F5Q0</accession>
<keyword evidence="2" id="KW-0472">Membrane</keyword>
<organism evidence="4 5">
    <name type="scientific">Glonium stellatum</name>
    <dbReference type="NCBI Taxonomy" id="574774"/>
    <lineage>
        <taxon>Eukaryota</taxon>
        <taxon>Fungi</taxon>
        <taxon>Dikarya</taxon>
        <taxon>Ascomycota</taxon>
        <taxon>Pezizomycotina</taxon>
        <taxon>Dothideomycetes</taxon>
        <taxon>Pleosporomycetidae</taxon>
        <taxon>Gloniales</taxon>
        <taxon>Gloniaceae</taxon>
        <taxon>Glonium</taxon>
    </lineage>
</organism>
<evidence type="ECO:0000256" key="2">
    <source>
        <dbReference type="SAM" id="Phobius"/>
    </source>
</evidence>
<dbReference type="OrthoDB" id="6604875at2759"/>
<dbReference type="EMBL" id="KV749168">
    <property type="protein sequence ID" value="OCL10778.1"/>
    <property type="molecule type" value="Genomic_DNA"/>
</dbReference>
<dbReference type="PANTHER" id="PTHR28048:SF1">
    <property type="entry name" value="ACR195WP"/>
    <property type="match status" value="1"/>
</dbReference>
<evidence type="ECO:0000313" key="4">
    <source>
        <dbReference type="EMBL" id="OCL10778.1"/>
    </source>
</evidence>
<keyword evidence="5" id="KW-1185">Reference proteome</keyword>
<keyword evidence="2" id="KW-0812">Transmembrane</keyword>
<proteinExistence type="predicted"/>
<dbReference type="InterPro" id="IPR053092">
    <property type="entry name" value="Mitochondrial_unc_protein"/>
</dbReference>
<evidence type="ECO:0000313" key="5">
    <source>
        <dbReference type="Proteomes" id="UP000250140"/>
    </source>
</evidence>
<feature type="region of interest" description="Disordered" evidence="1">
    <location>
        <begin position="1"/>
        <end position="24"/>
    </location>
</feature>
<reference evidence="4 5" key="1">
    <citation type="journal article" date="2016" name="Nat. Commun.">
        <title>Ectomycorrhizal ecology is imprinted in the genome of the dominant symbiotic fungus Cenococcum geophilum.</title>
        <authorList>
            <consortium name="DOE Joint Genome Institute"/>
            <person name="Peter M."/>
            <person name="Kohler A."/>
            <person name="Ohm R.A."/>
            <person name="Kuo A."/>
            <person name="Krutzmann J."/>
            <person name="Morin E."/>
            <person name="Arend M."/>
            <person name="Barry K.W."/>
            <person name="Binder M."/>
            <person name="Choi C."/>
            <person name="Clum A."/>
            <person name="Copeland A."/>
            <person name="Grisel N."/>
            <person name="Haridas S."/>
            <person name="Kipfer T."/>
            <person name="LaButti K."/>
            <person name="Lindquist E."/>
            <person name="Lipzen A."/>
            <person name="Maire R."/>
            <person name="Meier B."/>
            <person name="Mihaltcheva S."/>
            <person name="Molinier V."/>
            <person name="Murat C."/>
            <person name="Poggeler S."/>
            <person name="Quandt C.A."/>
            <person name="Sperisen C."/>
            <person name="Tritt A."/>
            <person name="Tisserant E."/>
            <person name="Crous P.W."/>
            <person name="Henrissat B."/>
            <person name="Nehls U."/>
            <person name="Egli S."/>
            <person name="Spatafora J.W."/>
            <person name="Grigoriev I.V."/>
            <person name="Martin F.M."/>
        </authorList>
    </citation>
    <scope>NUCLEOTIDE SEQUENCE [LARGE SCALE GENOMIC DNA]</scope>
    <source>
        <strain evidence="4 5">CBS 207.34</strain>
    </source>
</reference>
<feature type="transmembrane region" description="Helical" evidence="2">
    <location>
        <begin position="78"/>
        <end position="96"/>
    </location>
</feature>
<feature type="domain" description="Distal membrane-arm assembly complex protein 1-like" evidence="3">
    <location>
        <begin position="30"/>
        <end position="67"/>
    </location>
</feature>
<dbReference type="Pfam" id="PF15055">
    <property type="entry name" value="DMAC1_Dmo2"/>
    <property type="match status" value="1"/>
</dbReference>
<evidence type="ECO:0000259" key="3">
    <source>
        <dbReference type="Pfam" id="PF15055"/>
    </source>
</evidence>
<dbReference type="PANTHER" id="PTHR28048">
    <property type="entry name" value="ACR195WP"/>
    <property type="match status" value="1"/>
</dbReference>
<name>A0A8E2F5Q0_9PEZI</name>
<keyword evidence="2" id="KW-1133">Transmembrane helix</keyword>